<dbReference type="AlphaFoldDB" id="A0A8T0HPG3"/>
<evidence type="ECO:0000313" key="1">
    <source>
        <dbReference type="EMBL" id="KAG0572687.1"/>
    </source>
</evidence>
<dbReference type="EMBL" id="CM026426">
    <property type="protein sequence ID" value="KAG0572687.1"/>
    <property type="molecule type" value="Genomic_DNA"/>
</dbReference>
<sequence length="123" mass="14268">MDVATTRCRRSFRGIVIDVEVGLDMQKENNRTVVLHSALHDHPLLTNANPAQRNFICSTVDTARRFKVNESGFHSVLFNQPPTRIVIKIHFTIFTSVDLYRNLLIVGHVYRLCFTMYEYDIDI</sequence>
<comment type="caution">
    <text evidence="1">The sequence shown here is derived from an EMBL/GenBank/DDBJ whole genome shotgun (WGS) entry which is preliminary data.</text>
</comment>
<accession>A0A8T0HPG3</accession>
<dbReference type="Proteomes" id="UP000822688">
    <property type="component" value="Chromosome V"/>
</dbReference>
<gene>
    <name evidence="1" type="ORF">KC19_VG117300</name>
</gene>
<reference evidence="1" key="1">
    <citation type="submission" date="2020-06" db="EMBL/GenBank/DDBJ databases">
        <title>WGS assembly of Ceratodon purpureus strain R40.</title>
        <authorList>
            <person name="Carey S.B."/>
            <person name="Jenkins J."/>
            <person name="Shu S."/>
            <person name="Lovell J.T."/>
            <person name="Sreedasyam A."/>
            <person name="Maumus F."/>
            <person name="Tiley G.P."/>
            <person name="Fernandez-Pozo N."/>
            <person name="Barry K."/>
            <person name="Chen C."/>
            <person name="Wang M."/>
            <person name="Lipzen A."/>
            <person name="Daum C."/>
            <person name="Saski C.A."/>
            <person name="Payton A.C."/>
            <person name="Mcbreen J.C."/>
            <person name="Conrad R.E."/>
            <person name="Kollar L.M."/>
            <person name="Olsson S."/>
            <person name="Huttunen S."/>
            <person name="Landis J.B."/>
            <person name="Wickett N.J."/>
            <person name="Johnson M.G."/>
            <person name="Rensing S.A."/>
            <person name="Grimwood J."/>
            <person name="Schmutz J."/>
            <person name="Mcdaniel S.F."/>
        </authorList>
    </citation>
    <scope>NUCLEOTIDE SEQUENCE</scope>
    <source>
        <strain evidence="1">R40</strain>
    </source>
</reference>
<evidence type="ECO:0000313" key="2">
    <source>
        <dbReference type="Proteomes" id="UP000822688"/>
    </source>
</evidence>
<keyword evidence="2" id="KW-1185">Reference proteome</keyword>
<organism evidence="1 2">
    <name type="scientific">Ceratodon purpureus</name>
    <name type="common">Fire moss</name>
    <name type="synonym">Dicranum purpureum</name>
    <dbReference type="NCBI Taxonomy" id="3225"/>
    <lineage>
        <taxon>Eukaryota</taxon>
        <taxon>Viridiplantae</taxon>
        <taxon>Streptophyta</taxon>
        <taxon>Embryophyta</taxon>
        <taxon>Bryophyta</taxon>
        <taxon>Bryophytina</taxon>
        <taxon>Bryopsida</taxon>
        <taxon>Dicranidae</taxon>
        <taxon>Pseudoditrichales</taxon>
        <taxon>Ditrichaceae</taxon>
        <taxon>Ceratodon</taxon>
    </lineage>
</organism>
<proteinExistence type="predicted"/>
<name>A0A8T0HPG3_CERPU</name>
<protein>
    <submittedName>
        <fullName evidence="1">Uncharacterized protein</fullName>
    </submittedName>
</protein>